<accession>A0A0J5WY10</accession>
<name>A0A0J5WY10_BURCE</name>
<organism evidence="1 2">
    <name type="scientific">Burkholderia cepacia</name>
    <name type="common">Pseudomonas cepacia</name>
    <dbReference type="NCBI Taxonomy" id="292"/>
    <lineage>
        <taxon>Bacteria</taxon>
        <taxon>Pseudomonadati</taxon>
        <taxon>Pseudomonadota</taxon>
        <taxon>Betaproteobacteria</taxon>
        <taxon>Burkholderiales</taxon>
        <taxon>Burkholderiaceae</taxon>
        <taxon>Burkholderia</taxon>
        <taxon>Burkholderia cepacia complex</taxon>
    </lineage>
</organism>
<proteinExistence type="predicted"/>
<evidence type="ECO:0000313" key="1">
    <source>
        <dbReference type="EMBL" id="KML55672.1"/>
    </source>
</evidence>
<gene>
    <name evidence="1" type="ORF">VL15_17725</name>
</gene>
<dbReference type="EMBL" id="LDWR01000029">
    <property type="protein sequence ID" value="KML55672.1"/>
    <property type="molecule type" value="Genomic_DNA"/>
</dbReference>
<dbReference type="RefSeq" id="WP_048247249.1">
    <property type="nucleotide sequence ID" value="NZ_LDWR01000029.1"/>
</dbReference>
<evidence type="ECO:0008006" key="3">
    <source>
        <dbReference type="Google" id="ProtNLM"/>
    </source>
</evidence>
<dbReference type="PATRIC" id="fig|292.27.peg.3540"/>
<protein>
    <recommendedName>
        <fullName evidence="3">DUF4261 domain-containing protein</fullName>
    </recommendedName>
</protein>
<comment type="caution">
    <text evidence="1">The sequence shown here is derived from an EMBL/GenBank/DDBJ whole genome shotgun (WGS) entry which is preliminary data.</text>
</comment>
<dbReference type="AlphaFoldDB" id="A0A0J5WY10"/>
<reference evidence="1 2" key="1">
    <citation type="submission" date="2015-05" db="EMBL/GenBank/DDBJ databases">
        <title>Draft genome of Burkholderia cepacia LK29.</title>
        <authorList>
            <person name="Chan X.Y."/>
        </authorList>
    </citation>
    <scope>NUCLEOTIDE SEQUENCE [LARGE SCALE GENOMIC DNA]</scope>
    <source>
        <strain evidence="1 2">LK29</strain>
    </source>
</reference>
<dbReference type="Proteomes" id="UP000036338">
    <property type="component" value="Unassembled WGS sequence"/>
</dbReference>
<evidence type="ECO:0000313" key="2">
    <source>
        <dbReference type="Proteomes" id="UP000036338"/>
    </source>
</evidence>
<sequence length="274" mass="29514">MFSRLKKLLDGGTARAAVLLQSGRRAAWSGEAPVQPRHVLCFLGRDRELQHLRDAANAAIAEFATGFGIDDAYSVAEPDERMSRSFEVCRDRAAADAWTPADDEAVGTHQSVLYVLGPRMTRENAVRASIGALFLVDRLIDAGAVAVKGESAGVAHGLHRWRELIRMGAVATDADDALAQNRACRLAFALRPLASDGYFESVGFHLAGLPDVQVPRSRGSDREAVAVIDGVADEIVRHGIDATLHAHGALLIDDASHDEDDFKFNPNGIVRLST</sequence>